<accession>A0A8A4ZCY9</accession>
<dbReference type="InterPro" id="IPR040843">
    <property type="entry name" value="RAMA"/>
</dbReference>
<evidence type="ECO:0000313" key="3">
    <source>
        <dbReference type="EMBL" id="QTE29774.1"/>
    </source>
</evidence>
<feature type="compositionally biased region" description="Basic and acidic residues" evidence="1">
    <location>
        <begin position="221"/>
        <end position="230"/>
    </location>
</feature>
<name>A0A8A4ZCY9_9MICO</name>
<dbReference type="AlphaFoldDB" id="A0A8A4ZCY9"/>
<organism evidence="3 4">
    <name type="scientific">Pengzhenrongella sicca</name>
    <dbReference type="NCBI Taxonomy" id="2819238"/>
    <lineage>
        <taxon>Bacteria</taxon>
        <taxon>Bacillati</taxon>
        <taxon>Actinomycetota</taxon>
        <taxon>Actinomycetes</taxon>
        <taxon>Micrococcales</taxon>
        <taxon>Pengzhenrongella</taxon>
    </lineage>
</organism>
<evidence type="ECO:0000259" key="2">
    <source>
        <dbReference type="Pfam" id="PF18755"/>
    </source>
</evidence>
<sequence>MPIFELDAGRPVLVEPMQPAAGTFPTDSASVVANHLGSLLGEHLFPVSTRQQRGDGPHLLAVDAAGQPIVVEVVSTLDAEALVRALRYAGAAARLTSADLARSYHAGPEKFATELVAFRENVPVAAVHAAARHAGARLLLVCSEVAEAAVDAVEFLRQSGRQVQVLQVGVLQGSDGRRYVDVSPMVPQTPARRAVEPAVFEPLPEPGPVAHRHAGPARAEPASHIDRMRDTASTPPVPAEPPEAAATGPIPSAGAAAPVGTFPFVLPVPVGPAAGVPLSPDPVLVALAADLATATTLVWARRRRGQRLVATLRLDGLLQLPDGAVFADPDAAAAAASDSEYATDGWRVWRLGDDGPTLGDVRAS</sequence>
<proteinExistence type="predicted"/>
<dbReference type="Proteomes" id="UP000663937">
    <property type="component" value="Chromosome"/>
</dbReference>
<protein>
    <recommendedName>
        <fullName evidence="2">RAMA domain-containing protein</fullName>
    </recommendedName>
</protein>
<feature type="domain" description="RAMA" evidence="2">
    <location>
        <begin position="294"/>
        <end position="363"/>
    </location>
</feature>
<dbReference type="KEGG" id="psic:J4E96_01640"/>
<dbReference type="Pfam" id="PF18755">
    <property type="entry name" value="RAMA"/>
    <property type="match status" value="1"/>
</dbReference>
<evidence type="ECO:0000256" key="1">
    <source>
        <dbReference type="SAM" id="MobiDB-lite"/>
    </source>
</evidence>
<feature type="region of interest" description="Disordered" evidence="1">
    <location>
        <begin position="206"/>
        <end position="246"/>
    </location>
</feature>
<gene>
    <name evidence="3" type="ORF">J4E96_01640</name>
</gene>
<keyword evidence="4" id="KW-1185">Reference proteome</keyword>
<dbReference type="RefSeq" id="WP_227424076.1">
    <property type="nucleotide sequence ID" value="NZ_CP071868.1"/>
</dbReference>
<evidence type="ECO:0000313" key="4">
    <source>
        <dbReference type="Proteomes" id="UP000663937"/>
    </source>
</evidence>
<dbReference type="EMBL" id="CP071868">
    <property type="protein sequence ID" value="QTE29774.1"/>
    <property type="molecule type" value="Genomic_DNA"/>
</dbReference>
<reference evidence="3" key="1">
    <citation type="submission" date="2021-03" db="EMBL/GenBank/DDBJ databases">
        <title>Pengzhenrongella sicca gen. nov., sp. nov., a new member of suborder Micrococcineae isolated from High-Arctic tundra soil.</title>
        <authorList>
            <person name="Peng F."/>
        </authorList>
    </citation>
    <scope>NUCLEOTIDE SEQUENCE</scope>
    <source>
        <strain evidence="3">LRZ-2</strain>
    </source>
</reference>